<sequence>MKTIRVAERTIAYREEGSGPALLLLHGFCGSHAYWDKVVPELAKEYRVLATDLPGHGGTSHVEGAETIDAMADEVKLLLDQAGVDKVILLGHSLGGYLALSIAQRYEDRLLGFGLIHSTAYPDSPEAKKGRDANVEKVGQQGIAVLIDGL</sequence>
<organism evidence="2 3">
    <name type="scientific">Brevibacillus fluminis</name>
    <dbReference type="NCBI Taxonomy" id="511487"/>
    <lineage>
        <taxon>Bacteria</taxon>
        <taxon>Bacillati</taxon>
        <taxon>Bacillota</taxon>
        <taxon>Bacilli</taxon>
        <taxon>Bacillales</taxon>
        <taxon>Paenibacillaceae</taxon>
        <taxon>Brevibacillus</taxon>
    </lineage>
</organism>
<feature type="non-terminal residue" evidence="2">
    <location>
        <position position="150"/>
    </location>
</feature>
<dbReference type="GO" id="GO:0016787">
    <property type="term" value="F:hydrolase activity"/>
    <property type="evidence" value="ECO:0007669"/>
    <property type="project" value="UniProtKB-KW"/>
</dbReference>
<dbReference type="Pfam" id="PF00561">
    <property type="entry name" value="Abhydrolase_1"/>
    <property type="match status" value="1"/>
</dbReference>
<dbReference type="EMBL" id="RHHQ01000035">
    <property type="protein sequence ID" value="RNB78447.1"/>
    <property type="molecule type" value="Genomic_DNA"/>
</dbReference>
<dbReference type="Proteomes" id="UP000271031">
    <property type="component" value="Unassembled WGS sequence"/>
</dbReference>
<gene>
    <name evidence="2" type="ORF">EDM56_30645</name>
</gene>
<dbReference type="InterPro" id="IPR050266">
    <property type="entry name" value="AB_hydrolase_sf"/>
</dbReference>
<dbReference type="InterPro" id="IPR000073">
    <property type="entry name" value="AB_hydrolase_1"/>
</dbReference>
<feature type="domain" description="AB hydrolase-1" evidence="1">
    <location>
        <begin position="20"/>
        <end position="122"/>
    </location>
</feature>
<keyword evidence="3" id="KW-1185">Reference proteome</keyword>
<proteinExistence type="predicted"/>
<dbReference type="Gene3D" id="3.40.50.1820">
    <property type="entry name" value="alpha/beta hydrolase"/>
    <property type="match status" value="1"/>
</dbReference>
<protein>
    <submittedName>
        <fullName evidence="2">Alpha/beta fold hydrolase</fullName>
    </submittedName>
</protein>
<dbReference type="InterPro" id="IPR029058">
    <property type="entry name" value="AB_hydrolase_fold"/>
</dbReference>
<dbReference type="OrthoDB" id="252464at2"/>
<evidence type="ECO:0000313" key="3">
    <source>
        <dbReference type="Proteomes" id="UP000271031"/>
    </source>
</evidence>
<name>A0A3M8CT39_9BACL</name>
<evidence type="ECO:0000313" key="2">
    <source>
        <dbReference type="EMBL" id="RNB78447.1"/>
    </source>
</evidence>
<dbReference type="AlphaFoldDB" id="A0A3M8CT39"/>
<dbReference type="PANTHER" id="PTHR43798">
    <property type="entry name" value="MONOACYLGLYCEROL LIPASE"/>
    <property type="match status" value="1"/>
</dbReference>
<keyword evidence="2" id="KW-0378">Hydrolase</keyword>
<dbReference type="PRINTS" id="PR00111">
    <property type="entry name" value="ABHYDROLASE"/>
</dbReference>
<accession>A0A3M8CT39</accession>
<evidence type="ECO:0000259" key="1">
    <source>
        <dbReference type="Pfam" id="PF00561"/>
    </source>
</evidence>
<comment type="caution">
    <text evidence="2">The sequence shown here is derived from an EMBL/GenBank/DDBJ whole genome shotgun (WGS) entry which is preliminary data.</text>
</comment>
<reference evidence="2 3" key="1">
    <citation type="submission" date="2018-10" db="EMBL/GenBank/DDBJ databases">
        <title>Phylogenomics of Brevibacillus.</title>
        <authorList>
            <person name="Dunlap C."/>
        </authorList>
    </citation>
    <scope>NUCLEOTIDE SEQUENCE [LARGE SCALE GENOMIC DNA]</scope>
    <source>
        <strain evidence="2 3">JCM 15716</strain>
    </source>
</reference>
<dbReference type="SUPFAM" id="SSF53474">
    <property type="entry name" value="alpha/beta-Hydrolases"/>
    <property type="match status" value="1"/>
</dbReference>